<dbReference type="PANTHER" id="PTHR12317">
    <property type="entry name" value="DIACYLGLYCEROL O-ACYLTRANSFERASE"/>
    <property type="match status" value="1"/>
</dbReference>
<keyword evidence="9" id="KW-0319">Glycerol metabolism</keyword>
<dbReference type="Pfam" id="PF03982">
    <property type="entry name" value="DAGAT"/>
    <property type="match status" value="1"/>
</dbReference>
<dbReference type="EMBL" id="BACD03000045">
    <property type="protein sequence ID" value="GAO51354.1"/>
    <property type="molecule type" value="Genomic_DNA"/>
</dbReference>
<dbReference type="GO" id="GO:0006071">
    <property type="term" value="P:glycerol metabolic process"/>
    <property type="evidence" value="ECO:0007669"/>
    <property type="project" value="UniProtKB-UniRule"/>
</dbReference>
<keyword evidence="6 16" id="KW-0444">Lipid biosynthesis</keyword>
<dbReference type="RefSeq" id="XP_019022950.1">
    <property type="nucleotide sequence ID" value="XM_019170267.1"/>
</dbReference>
<gene>
    <name evidence="17" type="ORF">G7K_5456-t1</name>
</gene>
<dbReference type="GO" id="GO:0004144">
    <property type="term" value="F:diacylglycerol O-acyltransferase activity"/>
    <property type="evidence" value="ECO:0007669"/>
    <property type="project" value="UniProtKB-UniRule"/>
</dbReference>
<comment type="catalytic activity">
    <reaction evidence="15 16">
        <text>an acyl-CoA + a 1,2-diacyl-sn-glycerol = a triacyl-sn-glycerol + CoA</text>
        <dbReference type="Rhea" id="RHEA:10868"/>
        <dbReference type="ChEBI" id="CHEBI:17815"/>
        <dbReference type="ChEBI" id="CHEBI:57287"/>
        <dbReference type="ChEBI" id="CHEBI:58342"/>
        <dbReference type="ChEBI" id="CHEBI:64615"/>
        <dbReference type="EC" id="2.3.1.20"/>
    </reaction>
</comment>
<evidence type="ECO:0000256" key="4">
    <source>
        <dbReference type="ARBA" id="ARBA00005420"/>
    </source>
</evidence>
<reference evidence="17 18" key="2">
    <citation type="journal article" date="2014" name="J. Gen. Appl. Microbiol.">
        <title>The early diverging ascomycetous budding yeast Saitoella complicata has three histone deacetylases belonging to the Clr6, Hos2, and Rpd3 lineages.</title>
        <authorList>
            <person name="Nishida H."/>
            <person name="Matsumoto T."/>
            <person name="Kondo S."/>
            <person name="Hamamoto M."/>
            <person name="Yoshikawa H."/>
        </authorList>
    </citation>
    <scope>NUCLEOTIDE SEQUENCE [LARGE SCALE GENOMIC DNA]</scope>
    <source>
        <strain evidence="17 18">NRRL Y-17804</strain>
    </source>
</reference>
<keyword evidence="11 16" id="KW-1133">Transmembrane helix</keyword>
<sequence length="348" mass="40432">MSKYESEKTQSHDRGRFSEGRHFAPVRLPFRRRLQTLAVLWHSCSIAATLSFFFFLCAVPPMWPLIIAYLVWIVFDDAPETGKLRTRKWMKNLKIWRWYAGYFPLHLHKTVSLEHKKTYIFGYHPHGILSFGAFGNFSTEATGWSEKFPGIDVSLLTLSSNFRTPLYRDYLQSMSLASVSKRSCEHLLDRSQSICIVVGGAQESLLAQPFTADLVLKKRLGFVKLAIKSGASLVPVFSFGENDLFEQVKNNPDTALYRFQQTFKKLMGFTMPLFHARGVFNYDFGLMPYRRPINTVVGRPIHVEKNENPTEEEVKKIQATYVRELERLWEENRDKFAPKRKREMRIVA</sequence>
<evidence type="ECO:0000256" key="8">
    <source>
        <dbReference type="ARBA" id="ARBA00022692"/>
    </source>
</evidence>
<dbReference type="OMA" id="IMGVACT"/>
<evidence type="ECO:0000256" key="9">
    <source>
        <dbReference type="ARBA" id="ARBA00022798"/>
    </source>
</evidence>
<evidence type="ECO:0000256" key="10">
    <source>
        <dbReference type="ARBA" id="ARBA00022824"/>
    </source>
</evidence>
<keyword evidence="8 16" id="KW-0812">Transmembrane</keyword>
<organism evidence="17 18">
    <name type="scientific">Saitoella complicata (strain BCRC 22490 / CBS 7301 / JCM 7358 / NBRC 10748 / NRRL Y-17804)</name>
    <dbReference type="NCBI Taxonomy" id="698492"/>
    <lineage>
        <taxon>Eukaryota</taxon>
        <taxon>Fungi</taxon>
        <taxon>Dikarya</taxon>
        <taxon>Ascomycota</taxon>
        <taxon>Taphrinomycotina</taxon>
        <taxon>Taphrinomycotina incertae sedis</taxon>
        <taxon>Saitoella</taxon>
    </lineage>
</organism>
<comment type="pathway">
    <text evidence="3">Lipid metabolism.</text>
</comment>
<name>A0A0E9NND3_SAICN</name>
<comment type="pathway">
    <text evidence="2 16">Glycerolipid metabolism; triacylglycerol biosynthesis.</text>
</comment>
<evidence type="ECO:0000256" key="3">
    <source>
        <dbReference type="ARBA" id="ARBA00005189"/>
    </source>
</evidence>
<evidence type="ECO:0000256" key="11">
    <source>
        <dbReference type="ARBA" id="ARBA00022989"/>
    </source>
</evidence>
<dbReference type="CDD" id="cd07987">
    <property type="entry name" value="LPLAT_MGAT-like"/>
    <property type="match status" value="1"/>
</dbReference>
<comment type="subcellular location">
    <subcellularLocation>
        <location evidence="1 16">Endoplasmic reticulum membrane</location>
        <topology evidence="1 16">Multi-pass membrane protein</topology>
    </subcellularLocation>
</comment>
<comment type="function">
    <text evidence="16">Catalyzes the terminal and only committed step in triacylglycerol synthesis by using diacylglycerol and fatty acyl CoA as substrates.</text>
</comment>
<evidence type="ECO:0000256" key="14">
    <source>
        <dbReference type="ARBA" id="ARBA00023315"/>
    </source>
</evidence>
<evidence type="ECO:0000256" key="5">
    <source>
        <dbReference type="ARBA" id="ARBA00013244"/>
    </source>
</evidence>
<evidence type="ECO:0000313" key="17">
    <source>
        <dbReference type="EMBL" id="GAO51354.1"/>
    </source>
</evidence>
<proteinExistence type="inferred from homology"/>
<dbReference type="UniPathway" id="UPA00282"/>
<dbReference type="InterPro" id="IPR007130">
    <property type="entry name" value="DAGAT"/>
</dbReference>
<dbReference type="Proteomes" id="UP000033140">
    <property type="component" value="Unassembled WGS sequence"/>
</dbReference>
<evidence type="ECO:0000256" key="13">
    <source>
        <dbReference type="ARBA" id="ARBA00023136"/>
    </source>
</evidence>
<keyword evidence="10 16" id="KW-0256">Endoplasmic reticulum</keyword>
<dbReference type="STRING" id="698492.A0A0E9NND3"/>
<dbReference type="GO" id="GO:0005789">
    <property type="term" value="C:endoplasmic reticulum membrane"/>
    <property type="evidence" value="ECO:0007669"/>
    <property type="project" value="UniProtKB-SubCell"/>
</dbReference>
<evidence type="ECO:0000256" key="7">
    <source>
        <dbReference type="ARBA" id="ARBA00022679"/>
    </source>
</evidence>
<keyword evidence="7" id="KW-0808">Transferase</keyword>
<feature type="transmembrane region" description="Helical" evidence="16">
    <location>
        <begin position="62"/>
        <end position="78"/>
    </location>
</feature>
<dbReference type="EC" id="2.3.1.20" evidence="5 16"/>
<keyword evidence="18" id="KW-1185">Reference proteome</keyword>
<keyword evidence="12 16" id="KW-0443">Lipid metabolism</keyword>
<evidence type="ECO:0000256" key="2">
    <source>
        <dbReference type="ARBA" id="ARBA00004771"/>
    </source>
</evidence>
<evidence type="ECO:0000256" key="1">
    <source>
        <dbReference type="ARBA" id="ARBA00004477"/>
    </source>
</evidence>
<evidence type="ECO:0000256" key="15">
    <source>
        <dbReference type="ARBA" id="ARBA00048109"/>
    </source>
</evidence>
<keyword evidence="13 16" id="KW-0472">Membrane</keyword>
<protein>
    <recommendedName>
        <fullName evidence="5 16">Diacylglycerol O-acyltransferase</fullName>
        <ecNumber evidence="5 16">2.3.1.20</ecNumber>
    </recommendedName>
</protein>
<evidence type="ECO:0000313" key="18">
    <source>
        <dbReference type="Proteomes" id="UP000033140"/>
    </source>
</evidence>
<evidence type="ECO:0000256" key="6">
    <source>
        <dbReference type="ARBA" id="ARBA00022516"/>
    </source>
</evidence>
<dbReference type="AlphaFoldDB" id="A0A0E9NND3"/>
<comment type="caution">
    <text evidence="17">The sequence shown here is derived from an EMBL/GenBank/DDBJ whole genome shotgun (WGS) entry which is preliminary data.</text>
</comment>
<dbReference type="PANTHER" id="PTHR12317:SF0">
    <property type="entry name" value="ACYLTRANSFERASE"/>
    <property type="match status" value="1"/>
</dbReference>
<dbReference type="OrthoDB" id="264532at2759"/>
<reference evidence="17 18" key="3">
    <citation type="journal article" date="2015" name="Genome Announc.">
        <title>Draft Genome Sequence of the Archiascomycetous Yeast Saitoella complicata.</title>
        <authorList>
            <person name="Yamauchi K."/>
            <person name="Kondo S."/>
            <person name="Hamamoto M."/>
            <person name="Takahashi Y."/>
            <person name="Ogura Y."/>
            <person name="Hayashi T."/>
            <person name="Nishida H."/>
        </authorList>
    </citation>
    <scope>NUCLEOTIDE SEQUENCE [LARGE SCALE GENOMIC DNA]</scope>
    <source>
        <strain evidence="17 18">NRRL Y-17804</strain>
    </source>
</reference>
<comment type="similarity">
    <text evidence="4 16">Belongs to the diacylglycerol acyltransferase family.</text>
</comment>
<dbReference type="GO" id="GO:0019432">
    <property type="term" value="P:triglyceride biosynthetic process"/>
    <property type="evidence" value="ECO:0007669"/>
    <property type="project" value="UniProtKB-UniRule"/>
</dbReference>
<evidence type="ECO:0000256" key="16">
    <source>
        <dbReference type="RuleBase" id="RU367023"/>
    </source>
</evidence>
<reference evidence="17 18" key="1">
    <citation type="journal article" date="2011" name="J. Gen. Appl. Microbiol.">
        <title>Draft genome sequencing of the enigmatic yeast Saitoella complicata.</title>
        <authorList>
            <person name="Nishida H."/>
            <person name="Hamamoto M."/>
            <person name="Sugiyama J."/>
        </authorList>
    </citation>
    <scope>NUCLEOTIDE SEQUENCE [LARGE SCALE GENOMIC DNA]</scope>
    <source>
        <strain evidence="17 18">NRRL Y-17804</strain>
    </source>
</reference>
<comment type="caution">
    <text evidence="16">Lacks conserved residue(s) required for the propagation of feature annotation.</text>
</comment>
<keyword evidence="14 16" id="KW-0012">Acyltransferase</keyword>
<accession>A0A0E9NND3</accession>
<evidence type="ECO:0000256" key="12">
    <source>
        <dbReference type="ARBA" id="ARBA00023098"/>
    </source>
</evidence>